<feature type="compositionally biased region" description="Polar residues" evidence="1">
    <location>
        <begin position="198"/>
        <end position="209"/>
    </location>
</feature>
<keyword evidence="3" id="KW-1185">Reference proteome</keyword>
<feature type="region of interest" description="Disordered" evidence="1">
    <location>
        <begin position="198"/>
        <end position="255"/>
    </location>
</feature>
<proteinExistence type="predicted"/>
<organism evidence="2 3">
    <name type="scientific">Phytophthora aleatoria</name>
    <dbReference type="NCBI Taxonomy" id="2496075"/>
    <lineage>
        <taxon>Eukaryota</taxon>
        <taxon>Sar</taxon>
        <taxon>Stramenopiles</taxon>
        <taxon>Oomycota</taxon>
        <taxon>Peronosporomycetes</taxon>
        <taxon>Peronosporales</taxon>
        <taxon>Peronosporaceae</taxon>
        <taxon>Phytophthora</taxon>
    </lineage>
</organism>
<name>A0A8J5J3V2_9STRA</name>
<gene>
    <name evidence="2" type="ORF">JG688_00000173</name>
</gene>
<dbReference type="EMBL" id="JAENGY010000003">
    <property type="protein sequence ID" value="KAG6977593.1"/>
    <property type="molecule type" value="Genomic_DNA"/>
</dbReference>
<feature type="compositionally biased region" description="Basic and acidic residues" evidence="1">
    <location>
        <begin position="289"/>
        <end position="299"/>
    </location>
</feature>
<reference evidence="2" key="1">
    <citation type="submission" date="2021-01" db="EMBL/GenBank/DDBJ databases">
        <title>Phytophthora aleatoria, a newly-described species from Pinus radiata is distinct from Phytophthora cactorum isolates based on comparative genomics.</title>
        <authorList>
            <person name="Mcdougal R."/>
            <person name="Panda P."/>
            <person name="Williams N."/>
            <person name="Studholme D.J."/>
        </authorList>
    </citation>
    <scope>NUCLEOTIDE SEQUENCE</scope>
    <source>
        <strain evidence="2">NZFS 4037</strain>
    </source>
</reference>
<feature type="region of interest" description="Disordered" evidence="1">
    <location>
        <begin position="125"/>
        <end position="153"/>
    </location>
</feature>
<feature type="compositionally biased region" description="Low complexity" evidence="1">
    <location>
        <begin position="228"/>
        <end position="237"/>
    </location>
</feature>
<comment type="caution">
    <text evidence="2">The sequence shown here is derived from an EMBL/GenBank/DDBJ whole genome shotgun (WGS) entry which is preliminary data.</text>
</comment>
<protein>
    <recommendedName>
        <fullName evidence="4">Isopenicillin N synthase-like Fe(2+) 2OG dioxygenase domain-containing protein</fullName>
    </recommendedName>
</protein>
<accession>A0A8J5J3V2</accession>
<sequence>MDCTTSVQTLIDQFELMAQNSAKSAVPRTSSSVTRNTKVALPKTDNSPVKEIINRFNTQHTHTQSELVQIAQKMEEPAGEPIEGEQDIVVAMPATLTKVNVYKCLTVSTLQSNGEDGATILNSYEDESDAESTSTFKPTRYSAGPCSPSTYSTASTSSLDSLLSSLDMFLPELLEASSETSPKIAKIVKPTVYRSRRTSLPENLQSTKASKLVPPTAYRRSTLTRKPSSTTTKESSSYPIPVARNHSSSSPVSRYMDYDSSPRFAATKAMNVERRRRLEERNRNLAADKVMRSDSRPRTPEWQGRLDQVRSQLFDGKENSQSLSRCPDSTAAGFRVNNAILEPQLPLQDYMITETWALSSANTTTAMTAATAFPMPTGYSLAASYYCLNASDEAGQDNHVVEAHKPSDTVAKPIENVPGDAVQVPRLPLSELNWKNRARFQEMMERHSFVVLTDLGENLERTHDQVLQDFETFFASDDEDWKNGCTSKHVYLNEHGKPFWYAGYEHTSVRDCFRVACGDMSRLVWPSPEFEKHWLSLQRRMQRICDRALSLTVGYDIEPSNARTDKDFSVCYGLHYPNIEGSGQSETENVFEHVDPSLYVVEPVPSVEGLDVYDQHSKQWLKAEKVCVPGKEIVLFCGHALNRATKGRIPGTLHRVRRTPDRRFCIIYEQKYEEYFL</sequence>
<dbReference type="Proteomes" id="UP000709295">
    <property type="component" value="Unassembled WGS sequence"/>
</dbReference>
<evidence type="ECO:0000313" key="2">
    <source>
        <dbReference type="EMBL" id="KAG6977593.1"/>
    </source>
</evidence>
<evidence type="ECO:0000313" key="3">
    <source>
        <dbReference type="Proteomes" id="UP000709295"/>
    </source>
</evidence>
<evidence type="ECO:0008006" key="4">
    <source>
        <dbReference type="Google" id="ProtNLM"/>
    </source>
</evidence>
<dbReference type="AlphaFoldDB" id="A0A8J5J3V2"/>
<feature type="region of interest" description="Disordered" evidence="1">
    <location>
        <begin position="279"/>
        <end position="302"/>
    </location>
</feature>
<evidence type="ECO:0000256" key="1">
    <source>
        <dbReference type="SAM" id="MobiDB-lite"/>
    </source>
</evidence>